<feature type="transmembrane region" description="Helical" evidence="1">
    <location>
        <begin position="12"/>
        <end position="33"/>
    </location>
</feature>
<keyword evidence="1" id="KW-1133">Transmembrane helix</keyword>
<gene>
    <name evidence="2" type="ORF">COV54_03730</name>
</gene>
<proteinExistence type="predicted"/>
<sequence>MKNFKSQSGFSLMELLIYVAIFTGSAVLLTAILSSTGRIQVRQSAVDELNQQTFFIQSTIQRLVREASLIENPAGVASTTLKLRMSSSTLDPTLIYTDASNTAIYLKQGNGSASALTNDKAKISSFSITKYENPGGLAVVQVDLTLAYNSTDPRKQFSRDLKIAISRVSAATFDSDLVPNIDNTYSVGIASYSWKNGYF</sequence>
<dbReference type="EMBL" id="PCWR01000073">
    <property type="protein sequence ID" value="PIR05972.1"/>
    <property type="molecule type" value="Genomic_DNA"/>
</dbReference>
<dbReference type="AlphaFoldDB" id="A0A2H0NAP2"/>
<keyword evidence="1" id="KW-0472">Membrane</keyword>
<evidence type="ECO:0000313" key="2">
    <source>
        <dbReference type="EMBL" id="PIR05972.1"/>
    </source>
</evidence>
<evidence type="ECO:0000256" key="1">
    <source>
        <dbReference type="SAM" id="Phobius"/>
    </source>
</evidence>
<evidence type="ECO:0000313" key="3">
    <source>
        <dbReference type="Proteomes" id="UP000228867"/>
    </source>
</evidence>
<keyword evidence="1" id="KW-0812">Transmembrane</keyword>
<name>A0A2H0NAP2_9BACT</name>
<accession>A0A2H0NAP2</accession>
<organism evidence="2 3">
    <name type="scientific">Candidatus Jorgensenbacteria bacterium CG11_big_fil_rev_8_21_14_0_20_38_23</name>
    <dbReference type="NCBI Taxonomy" id="1974594"/>
    <lineage>
        <taxon>Bacteria</taxon>
        <taxon>Candidatus Joergenseniibacteriota</taxon>
    </lineage>
</organism>
<dbReference type="Proteomes" id="UP000228867">
    <property type="component" value="Unassembled WGS sequence"/>
</dbReference>
<comment type="caution">
    <text evidence="2">The sequence shown here is derived from an EMBL/GenBank/DDBJ whole genome shotgun (WGS) entry which is preliminary data.</text>
</comment>
<protein>
    <recommendedName>
        <fullName evidence="4">Type II secretion system protein J</fullName>
    </recommendedName>
</protein>
<feature type="non-terminal residue" evidence="2">
    <location>
        <position position="199"/>
    </location>
</feature>
<evidence type="ECO:0008006" key="4">
    <source>
        <dbReference type="Google" id="ProtNLM"/>
    </source>
</evidence>
<reference evidence="2 3" key="1">
    <citation type="submission" date="2017-09" db="EMBL/GenBank/DDBJ databases">
        <title>Depth-based differentiation of microbial function through sediment-hosted aquifers and enrichment of novel symbionts in the deep terrestrial subsurface.</title>
        <authorList>
            <person name="Probst A.J."/>
            <person name="Ladd B."/>
            <person name="Jarett J.K."/>
            <person name="Geller-Mcgrath D.E."/>
            <person name="Sieber C.M."/>
            <person name="Emerson J.B."/>
            <person name="Anantharaman K."/>
            <person name="Thomas B.C."/>
            <person name="Malmstrom R."/>
            <person name="Stieglmeier M."/>
            <person name="Klingl A."/>
            <person name="Woyke T."/>
            <person name="Ryan C.M."/>
            <person name="Banfield J.F."/>
        </authorList>
    </citation>
    <scope>NUCLEOTIDE SEQUENCE [LARGE SCALE GENOMIC DNA]</scope>
    <source>
        <strain evidence="2">CG11_big_fil_rev_8_21_14_0_20_38_23</strain>
    </source>
</reference>